<protein>
    <recommendedName>
        <fullName evidence="4">DUF4270 domain-containing protein</fullName>
    </recommendedName>
</protein>
<keyword evidence="3" id="KW-1185">Reference proteome</keyword>
<dbReference type="AlphaFoldDB" id="A0A1N7KKU4"/>
<organism evidence="2 3">
    <name type="scientific">Belliella pelovolcani</name>
    <dbReference type="NCBI Taxonomy" id="529505"/>
    <lineage>
        <taxon>Bacteria</taxon>
        <taxon>Pseudomonadati</taxon>
        <taxon>Bacteroidota</taxon>
        <taxon>Cytophagia</taxon>
        <taxon>Cytophagales</taxon>
        <taxon>Cyclobacteriaceae</taxon>
        <taxon>Belliella</taxon>
    </lineage>
</organism>
<feature type="chain" id="PRO_5012817354" description="DUF4270 domain-containing protein" evidence="1">
    <location>
        <begin position="18"/>
        <end position="454"/>
    </location>
</feature>
<sequence>MKVTTTSILTWPAKAVAGLFVTLSIASSCSDPSSIGLDLDPNNNQIGVFYAEIPLSASMVLLDSFNTTNAGAMVIGGGTSDFFGATEGIGFSRLAINPAGARPEQNAVLDSVKFNFQIESVIGNDLSTPKSISVHLLNERILDTTYYNFDRLEFDPQPIAQGSFNFANRQDTLVSVQMESGFSQFIFDELKKGDAFRDIFTFRNLIPGIAFQGNTGEEASTAIRVGNTTGIIVYYKNVGDTVSRGYAISTAQSRHFNYVNNDRTGTPTAVITEPGQSYDVGPKVGTKSNVGLLLRLDTSPIDAFLDTLQNVTFNDIELEIGPLKSNIATNRPPTSMIMFFASENNTILTGPEGQEFSVQQEGRPQLVTENGVARPATSAPTYLAYSSNSNLYRQKITSYMNAVYRLGLQRNDFLLYPATPQPGSGDIFKRSFREFVVDQNDIKLKIYYSKIRAF</sequence>
<evidence type="ECO:0000256" key="1">
    <source>
        <dbReference type="SAM" id="SignalP"/>
    </source>
</evidence>
<dbReference type="Proteomes" id="UP000186026">
    <property type="component" value="Unassembled WGS sequence"/>
</dbReference>
<dbReference type="RefSeq" id="WP_245802628.1">
    <property type="nucleotide sequence ID" value="NZ_FTOP01000002.1"/>
</dbReference>
<dbReference type="EMBL" id="FTOP01000002">
    <property type="protein sequence ID" value="SIS62232.1"/>
    <property type="molecule type" value="Genomic_DNA"/>
</dbReference>
<name>A0A1N7KKU4_9BACT</name>
<accession>A0A1N7KKU4</accession>
<evidence type="ECO:0008006" key="4">
    <source>
        <dbReference type="Google" id="ProtNLM"/>
    </source>
</evidence>
<gene>
    <name evidence="2" type="ORF">SAMN05421761_102165</name>
</gene>
<evidence type="ECO:0000313" key="3">
    <source>
        <dbReference type="Proteomes" id="UP000186026"/>
    </source>
</evidence>
<proteinExistence type="predicted"/>
<dbReference type="PROSITE" id="PS51257">
    <property type="entry name" value="PROKAR_LIPOPROTEIN"/>
    <property type="match status" value="1"/>
</dbReference>
<reference evidence="3" key="1">
    <citation type="submission" date="2017-01" db="EMBL/GenBank/DDBJ databases">
        <authorList>
            <person name="Varghese N."/>
            <person name="Submissions S."/>
        </authorList>
    </citation>
    <scope>NUCLEOTIDE SEQUENCE [LARGE SCALE GENOMIC DNA]</scope>
    <source>
        <strain evidence="3">DSM 46698</strain>
    </source>
</reference>
<keyword evidence="1" id="KW-0732">Signal</keyword>
<feature type="signal peptide" evidence="1">
    <location>
        <begin position="1"/>
        <end position="17"/>
    </location>
</feature>
<dbReference type="STRING" id="529505.SAMN05421761_102165"/>
<evidence type="ECO:0000313" key="2">
    <source>
        <dbReference type="EMBL" id="SIS62232.1"/>
    </source>
</evidence>